<reference evidence="2" key="1">
    <citation type="journal article" date="2019" name="Appl. Microbiol. Biotechnol.">
        <title>Identification and characterization of novel xylose isomerases from a Bos taurus fecal metagenome.</title>
        <authorList>
            <person name="Tang R."/>
            <person name="Ye P."/>
            <person name="Alper H.S."/>
            <person name="Liu Z."/>
            <person name="Zhao X."/>
            <person name="Bai F."/>
        </authorList>
    </citation>
    <scope>NUCLEOTIDE SEQUENCE</scope>
</reference>
<protein>
    <submittedName>
        <fullName evidence="2">Putative xylose isomerase</fullName>
        <ecNumber evidence="2">5.3.1.5</ecNumber>
    </submittedName>
</protein>
<feature type="domain" description="Xylose isomerase-like TIM barrel" evidence="1">
    <location>
        <begin position="50"/>
        <end position="227"/>
    </location>
</feature>
<name>A0A649UY65_9FIRM</name>
<dbReference type="InterPro" id="IPR036237">
    <property type="entry name" value="Xyl_isomerase-like_sf"/>
</dbReference>
<dbReference type="InterPro" id="IPR013022">
    <property type="entry name" value="Xyl_isomerase-like_TIM-brl"/>
</dbReference>
<evidence type="ECO:0000313" key="2">
    <source>
        <dbReference type="EMBL" id="QGJ83127.1"/>
    </source>
</evidence>
<proteinExistence type="predicted"/>
<dbReference type="PANTHER" id="PTHR12110:SF41">
    <property type="entry name" value="INOSOSE DEHYDRATASE"/>
    <property type="match status" value="1"/>
</dbReference>
<dbReference type="SUPFAM" id="SSF51658">
    <property type="entry name" value="Xylose isomerase-like"/>
    <property type="match status" value="1"/>
</dbReference>
<dbReference type="InterPro" id="IPR050312">
    <property type="entry name" value="IolE/XylAMocC-like"/>
</dbReference>
<dbReference type="Pfam" id="PF01261">
    <property type="entry name" value="AP_endonuc_2"/>
    <property type="match status" value="1"/>
</dbReference>
<organism evidence="2">
    <name type="scientific">uncultured Caldicoprobacter sp</name>
    <dbReference type="NCBI Taxonomy" id="1698770"/>
    <lineage>
        <taxon>Bacteria</taxon>
        <taxon>Bacillati</taxon>
        <taxon>Bacillota</taxon>
        <taxon>Clostridia</taxon>
        <taxon>Caldicoprobacterales</taxon>
        <taxon>Caldicoprobacteraceae</taxon>
        <taxon>Caldicoprobacter</taxon>
        <taxon>environmental samples</taxon>
    </lineage>
</organism>
<sequence length="255" mass="29388">MSEIKLGVQLFTLRDKCQTAEDFEETLKFLQSIGCNVIQISAIGPIDPVVVGELVKKYDMEVCVTHKPYDRMKNDLDALIKEHDLINCKNIGIGAMPFNLHDSYEGVWGFIQKCNEINEKMEKQGKKLCYHNHAFEFEVNDGKITFERLIEETNMDFIPDTYWMQVGGVNPAEYLKKLKGRVEVCHFKDMRIVNNEQRFAECGTGNIDLGACYRTCKEIGVKYIVIEQDLCYDKDVFESVRIGFEGLKRIAKENE</sequence>
<dbReference type="EMBL" id="MK355214">
    <property type="protein sequence ID" value="QGJ83127.1"/>
    <property type="molecule type" value="Genomic_DNA"/>
</dbReference>
<keyword evidence="2" id="KW-0413">Isomerase</keyword>
<evidence type="ECO:0000259" key="1">
    <source>
        <dbReference type="Pfam" id="PF01261"/>
    </source>
</evidence>
<dbReference type="GO" id="GO:0009045">
    <property type="term" value="F:xylose isomerase activity"/>
    <property type="evidence" value="ECO:0007669"/>
    <property type="project" value="UniProtKB-EC"/>
</dbReference>
<dbReference type="EC" id="5.3.1.5" evidence="2"/>
<accession>A0A649UY65</accession>
<dbReference type="Gene3D" id="3.20.20.150">
    <property type="entry name" value="Divalent-metal-dependent TIM barrel enzymes"/>
    <property type="match status" value="1"/>
</dbReference>
<dbReference type="PANTHER" id="PTHR12110">
    <property type="entry name" value="HYDROXYPYRUVATE ISOMERASE"/>
    <property type="match status" value="1"/>
</dbReference>
<dbReference type="AlphaFoldDB" id="A0A649UY65"/>